<gene>
    <name evidence="3" type="ORF">EDC90_102513</name>
</gene>
<name>A0A4R3NLX1_9HYPH</name>
<protein>
    <submittedName>
        <fullName evidence="3">Peptidoglycan hydrolase-like protein with peptidoglycan-binding domain</fullName>
    </submittedName>
</protein>
<comment type="caution">
    <text evidence="3">The sequence shown here is derived from an EMBL/GenBank/DDBJ whole genome shotgun (WGS) entry which is preliminary data.</text>
</comment>
<organism evidence="3 4">
    <name type="scientific">Martelella mediterranea</name>
    <dbReference type="NCBI Taxonomy" id="293089"/>
    <lineage>
        <taxon>Bacteria</taxon>
        <taxon>Pseudomonadati</taxon>
        <taxon>Pseudomonadota</taxon>
        <taxon>Alphaproteobacteria</taxon>
        <taxon>Hyphomicrobiales</taxon>
        <taxon>Aurantimonadaceae</taxon>
        <taxon>Martelella</taxon>
    </lineage>
</organism>
<evidence type="ECO:0000259" key="2">
    <source>
        <dbReference type="Pfam" id="PF01471"/>
    </source>
</evidence>
<accession>A0A4R3NLX1</accession>
<dbReference type="SUPFAM" id="SSF47090">
    <property type="entry name" value="PGBD-like"/>
    <property type="match status" value="2"/>
</dbReference>
<dbReference type="AlphaFoldDB" id="A0A4R3NLX1"/>
<dbReference type="InterPro" id="IPR036365">
    <property type="entry name" value="PGBD-like_sf"/>
</dbReference>
<sequence>MAKTVKKKARRGKKKKTPGLLSRWMTETGRFAARHPSWLAGPVVFGVVFSFVSANALWYQPGPHPGPMMKTRSPVDPYLVPGQHAISSEEAYETFRIERDEDVVTGSVETQEGAHRGGEADLMAILKSVQDNPPRPEPAVQPASDVEAQDATLEDALPDKTAILISVQKRLSDLGYYTGEADGVTGPLTRTAIIKFQADHNLAETGTADQGLLTVLNSVASQGSPPLPSPRPPAEVSTGTGDAVTAVLQTASASQSAETAGVASPMVVEIQRGLVNIAYDDVTVDGVAGTKTREAILQFQKHYRLPATGEPSVAVLDKLKEIGAL</sequence>
<dbReference type="InterPro" id="IPR036366">
    <property type="entry name" value="PGBDSf"/>
</dbReference>
<dbReference type="Gene3D" id="1.10.101.10">
    <property type="entry name" value="PGBD-like superfamily/PGBD"/>
    <property type="match status" value="2"/>
</dbReference>
<proteinExistence type="predicted"/>
<dbReference type="GO" id="GO:0016787">
    <property type="term" value="F:hydrolase activity"/>
    <property type="evidence" value="ECO:0007669"/>
    <property type="project" value="UniProtKB-KW"/>
</dbReference>
<dbReference type="Pfam" id="PF01471">
    <property type="entry name" value="PG_binding_1"/>
    <property type="match status" value="2"/>
</dbReference>
<dbReference type="RefSeq" id="WP_132312868.1">
    <property type="nucleotide sequence ID" value="NZ_SMAR01000025.1"/>
</dbReference>
<keyword evidence="4" id="KW-1185">Reference proteome</keyword>
<dbReference type="OrthoDB" id="9816507at2"/>
<reference evidence="3 4" key="1">
    <citation type="submission" date="2019-03" db="EMBL/GenBank/DDBJ databases">
        <title>Freshwater and sediment microbial communities from various areas in North America, analyzing microbe dynamics in response to fracking.</title>
        <authorList>
            <person name="Lamendella R."/>
        </authorList>
    </citation>
    <scope>NUCLEOTIDE SEQUENCE [LARGE SCALE GENOMIC DNA]</scope>
    <source>
        <strain evidence="3 4">175.2</strain>
    </source>
</reference>
<feature type="region of interest" description="Disordered" evidence="1">
    <location>
        <begin position="220"/>
        <end position="239"/>
    </location>
</feature>
<dbReference type="InterPro" id="IPR002477">
    <property type="entry name" value="Peptidoglycan-bd-like"/>
</dbReference>
<evidence type="ECO:0000313" key="4">
    <source>
        <dbReference type="Proteomes" id="UP000295097"/>
    </source>
</evidence>
<feature type="domain" description="Peptidoglycan binding-like" evidence="2">
    <location>
        <begin position="265"/>
        <end position="319"/>
    </location>
</feature>
<dbReference type="EMBL" id="SMAR01000025">
    <property type="protein sequence ID" value="TCT35487.1"/>
    <property type="molecule type" value="Genomic_DNA"/>
</dbReference>
<keyword evidence="3" id="KW-0378">Hydrolase</keyword>
<feature type="domain" description="Peptidoglycan binding-like" evidence="2">
    <location>
        <begin position="166"/>
        <end position="216"/>
    </location>
</feature>
<evidence type="ECO:0000256" key="1">
    <source>
        <dbReference type="SAM" id="MobiDB-lite"/>
    </source>
</evidence>
<evidence type="ECO:0000313" key="3">
    <source>
        <dbReference type="EMBL" id="TCT35487.1"/>
    </source>
</evidence>
<dbReference type="Proteomes" id="UP000295097">
    <property type="component" value="Unassembled WGS sequence"/>
</dbReference>